<dbReference type="EMBL" id="CP036434">
    <property type="protein sequence ID" value="QDV05326.1"/>
    <property type="molecule type" value="Genomic_DNA"/>
</dbReference>
<accession>A0A518EMM3</accession>
<gene>
    <name evidence="2" type="ORF">Poly30_08230</name>
</gene>
<sequence length="108" mass="11902">MVKEERHRPQRCSRSKAGFVDTGPYPDDLVHELSEILRVDRAVIDRDVDSAARVEFDDGSDTTVLGDADPGRFVAPAPKGASEFTEAALKDQRNVTDSADVKFDVAPW</sequence>
<evidence type="ECO:0000313" key="3">
    <source>
        <dbReference type="Proteomes" id="UP000320390"/>
    </source>
</evidence>
<feature type="region of interest" description="Disordered" evidence="1">
    <location>
        <begin position="1"/>
        <end position="21"/>
    </location>
</feature>
<organism evidence="2 3">
    <name type="scientific">Saltatorellus ferox</name>
    <dbReference type="NCBI Taxonomy" id="2528018"/>
    <lineage>
        <taxon>Bacteria</taxon>
        <taxon>Pseudomonadati</taxon>
        <taxon>Planctomycetota</taxon>
        <taxon>Planctomycetia</taxon>
        <taxon>Planctomycetia incertae sedis</taxon>
        <taxon>Saltatorellus</taxon>
    </lineage>
</organism>
<name>A0A518EMM3_9BACT</name>
<evidence type="ECO:0000256" key="1">
    <source>
        <dbReference type="SAM" id="MobiDB-lite"/>
    </source>
</evidence>
<protein>
    <submittedName>
        <fullName evidence="2">Uncharacterized protein</fullName>
    </submittedName>
</protein>
<proteinExistence type="predicted"/>
<keyword evidence="3" id="KW-1185">Reference proteome</keyword>
<dbReference type="AlphaFoldDB" id="A0A518EMM3"/>
<evidence type="ECO:0000313" key="2">
    <source>
        <dbReference type="EMBL" id="QDV05326.1"/>
    </source>
</evidence>
<reference evidence="2 3" key="1">
    <citation type="submission" date="2019-02" db="EMBL/GenBank/DDBJ databases">
        <title>Deep-cultivation of Planctomycetes and their phenomic and genomic characterization uncovers novel biology.</title>
        <authorList>
            <person name="Wiegand S."/>
            <person name="Jogler M."/>
            <person name="Boedeker C."/>
            <person name="Pinto D."/>
            <person name="Vollmers J."/>
            <person name="Rivas-Marin E."/>
            <person name="Kohn T."/>
            <person name="Peeters S.H."/>
            <person name="Heuer A."/>
            <person name="Rast P."/>
            <person name="Oberbeckmann S."/>
            <person name="Bunk B."/>
            <person name="Jeske O."/>
            <person name="Meyerdierks A."/>
            <person name="Storesund J.E."/>
            <person name="Kallscheuer N."/>
            <person name="Luecker S."/>
            <person name="Lage O.M."/>
            <person name="Pohl T."/>
            <person name="Merkel B.J."/>
            <person name="Hornburger P."/>
            <person name="Mueller R.-W."/>
            <person name="Bruemmer F."/>
            <person name="Labrenz M."/>
            <person name="Spormann A.M."/>
            <person name="Op den Camp H."/>
            <person name="Overmann J."/>
            <person name="Amann R."/>
            <person name="Jetten M.S.M."/>
            <person name="Mascher T."/>
            <person name="Medema M.H."/>
            <person name="Devos D.P."/>
            <person name="Kaster A.-K."/>
            <person name="Ovreas L."/>
            <person name="Rohde M."/>
            <person name="Galperin M.Y."/>
            <person name="Jogler C."/>
        </authorList>
    </citation>
    <scope>NUCLEOTIDE SEQUENCE [LARGE SCALE GENOMIC DNA]</scope>
    <source>
        <strain evidence="2 3">Poly30</strain>
    </source>
</reference>
<dbReference type="Proteomes" id="UP000320390">
    <property type="component" value="Chromosome"/>
</dbReference>